<proteinExistence type="inferred from homology"/>
<dbReference type="Pfam" id="PF07992">
    <property type="entry name" value="Pyr_redox_2"/>
    <property type="match status" value="2"/>
</dbReference>
<evidence type="ECO:0000256" key="2">
    <source>
        <dbReference type="ARBA" id="ARBA00004173"/>
    </source>
</evidence>
<evidence type="ECO:0000256" key="16">
    <source>
        <dbReference type="ARBA" id="ARBA00082958"/>
    </source>
</evidence>
<sequence>MALNNIKKLLHLSPIGQNISINARRFKSLSCKVLIVGGGSGGCSVSAKFSKILKKHELIIVEPSDIHYYQALFTLVGAGIRSLKDSLRSTASVLPKNSTWIKDSVVEFKPETNSVLLSNGDQITYDYIVISTGLILHFEEIVGLNEALTTPYVCSNYSPEYVENTYKVLQKLESGNAVFTYPDSPVKCPGAPQKICYLTEDYLRINGKRDKVNIYYNTSLPVIFGVKRYADALWKIVENRGIHVNLRTNLVKIDPDKRIAYFENLDNPDIKTQLEYNMLHVTPPMSPPNVIKKNKLLVNEAGFVDVDKNTLQHIRFPNVFSLGDCCSTPNSKTAAAIGCQSKVLYDNINCLIDGKKMSRSYNGYASCPLVTGYNSCILAEFDYDLQPLETLPFRQDQERWIFYFLKKDILPPLYWHLMLRGVWNGPGIVRKLLRLKLK</sequence>
<comment type="similarity">
    <text evidence="13">Belongs to the SQRD family.</text>
</comment>
<accession>A0A1W4XSK2</accession>
<dbReference type="CTD" id="58472"/>
<comment type="catalytic activity">
    <reaction evidence="9">
        <text>ubiquinone-10 + hydrogen sulfide + sulfite + 2 H(+) = ubiquinol-10 + thiosulfate</text>
        <dbReference type="Rhea" id="RHEA:38359"/>
        <dbReference type="ChEBI" id="CHEBI:15378"/>
        <dbReference type="ChEBI" id="CHEBI:17359"/>
        <dbReference type="ChEBI" id="CHEBI:29919"/>
        <dbReference type="ChEBI" id="CHEBI:33542"/>
        <dbReference type="ChEBI" id="CHEBI:46245"/>
        <dbReference type="ChEBI" id="CHEBI:64183"/>
    </reaction>
    <physiologicalReaction direction="left-to-right" evidence="9">
        <dbReference type="Rhea" id="RHEA:38360"/>
    </physiologicalReaction>
</comment>
<feature type="domain" description="FAD/NAD(P)-binding" evidence="17">
    <location>
        <begin position="32"/>
        <end position="133"/>
    </location>
</feature>
<keyword evidence="8" id="KW-0496">Mitochondrion</keyword>
<evidence type="ECO:0000256" key="10">
    <source>
        <dbReference type="ARBA" id="ARBA00052810"/>
    </source>
</evidence>
<evidence type="ECO:0000256" key="12">
    <source>
        <dbReference type="ARBA" id="ARBA00059167"/>
    </source>
</evidence>
<dbReference type="PANTHER" id="PTHR10632:SF2">
    <property type="entry name" value="SULFIDE:QUINONE OXIDOREDUCTASE, MITOCHONDRIAL"/>
    <property type="match status" value="1"/>
</dbReference>
<protein>
    <recommendedName>
        <fullName evidence="15">Sulfide:quinone oxidoreductase, mitochondrial</fullName>
        <ecNumber evidence="14">1.8.5.8</ecNumber>
    </recommendedName>
    <alternativeName>
        <fullName evidence="16">Sulfide quinone oxidoreductase</fullName>
    </alternativeName>
</protein>
<dbReference type="FunFam" id="3.50.50.60:FF:000034">
    <property type="entry name" value="sulfide:quinone oxidoreductase, mitochondrial"/>
    <property type="match status" value="1"/>
</dbReference>
<evidence type="ECO:0000256" key="11">
    <source>
        <dbReference type="ARBA" id="ARBA00052986"/>
    </source>
</evidence>
<dbReference type="GO" id="GO:0071949">
    <property type="term" value="F:FAD binding"/>
    <property type="evidence" value="ECO:0007669"/>
    <property type="project" value="TreeGrafter"/>
</dbReference>
<evidence type="ECO:0000256" key="5">
    <source>
        <dbReference type="ARBA" id="ARBA00022827"/>
    </source>
</evidence>
<dbReference type="GO" id="GO:0106436">
    <property type="term" value="F:glutathione-dependent sulfide quinone oxidoreductase activity"/>
    <property type="evidence" value="ECO:0007669"/>
    <property type="project" value="UniProtKB-EC"/>
</dbReference>
<comment type="function">
    <text evidence="12">Catalyzes the oxidation of hydrogen sulfide with the help of a quinone, such as ubiquinone-10, giving rise to thiosulfate and ultimately to sulfane (molecular sulfur) atoms. Requires an additional electron acceptor; can use sulfite, sulfide or cyanide (in vitro). It is believed the in vivo electron acceptor is glutathione.</text>
</comment>
<dbReference type="InParanoid" id="A0A1W4XSK2"/>
<comment type="catalytic activity">
    <reaction evidence="10">
        <text>ubiquinone-10 + hydrogen sulfide + glutathione + H(+) = S-sulfanylglutathione + ubiquinol-10</text>
        <dbReference type="Rhea" id="RHEA:62608"/>
        <dbReference type="ChEBI" id="CHEBI:15378"/>
        <dbReference type="ChEBI" id="CHEBI:29919"/>
        <dbReference type="ChEBI" id="CHEBI:46245"/>
        <dbReference type="ChEBI" id="CHEBI:57925"/>
        <dbReference type="ChEBI" id="CHEBI:58905"/>
        <dbReference type="ChEBI" id="CHEBI:64183"/>
    </reaction>
    <physiologicalReaction direction="left-to-right" evidence="10">
        <dbReference type="Rhea" id="RHEA:62609"/>
    </physiologicalReaction>
</comment>
<evidence type="ECO:0000256" key="9">
    <source>
        <dbReference type="ARBA" id="ARBA00051038"/>
    </source>
</evidence>
<dbReference type="GO" id="GO:0005739">
    <property type="term" value="C:mitochondrion"/>
    <property type="evidence" value="ECO:0007669"/>
    <property type="project" value="UniProtKB-SubCell"/>
</dbReference>
<name>A0A1W4XSK2_AGRPL</name>
<organism evidence="18 19">
    <name type="scientific">Agrilus planipennis</name>
    <name type="common">Emerald ash borer</name>
    <name type="synonym">Agrilus marcopoli</name>
    <dbReference type="NCBI Taxonomy" id="224129"/>
    <lineage>
        <taxon>Eukaryota</taxon>
        <taxon>Metazoa</taxon>
        <taxon>Ecdysozoa</taxon>
        <taxon>Arthropoda</taxon>
        <taxon>Hexapoda</taxon>
        <taxon>Insecta</taxon>
        <taxon>Pterygota</taxon>
        <taxon>Neoptera</taxon>
        <taxon>Endopterygota</taxon>
        <taxon>Coleoptera</taxon>
        <taxon>Polyphaga</taxon>
        <taxon>Elateriformia</taxon>
        <taxon>Buprestoidea</taxon>
        <taxon>Buprestidae</taxon>
        <taxon>Agrilinae</taxon>
        <taxon>Agrilus</taxon>
    </lineage>
</organism>
<dbReference type="InterPro" id="IPR036188">
    <property type="entry name" value="FAD/NAD-bd_sf"/>
</dbReference>
<dbReference type="EC" id="1.8.5.8" evidence="14"/>
<dbReference type="GO" id="GO:0070224">
    <property type="term" value="F:sulfide:quinone oxidoreductase activity"/>
    <property type="evidence" value="ECO:0007669"/>
    <property type="project" value="TreeGrafter"/>
</dbReference>
<keyword evidence="7" id="KW-0560">Oxidoreductase</keyword>
<keyword evidence="6" id="KW-0809">Transit peptide</keyword>
<dbReference type="PANTHER" id="PTHR10632">
    <property type="entry name" value="SULFIDE:QUINONE OXIDOREDUCTASE"/>
    <property type="match status" value="1"/>
</dbReference>
<reference evidence="19" key="1">
    <citation type="submission" date="2025-08" db="UniProtKB">
        <authorList>
            <consortium name="RefSeq"/>
        </authorList>
    </citation>
    <scope>IDENTIFICATION</scope>
    <source>
        <tissue evidence="19">Entire body</tissue>
    </source>
</reference>
<evidence type="ECO:0000256" key="3">
    <source>
        <dbReference type="ARBA" id="ARBA00022630"/>
    </source>
</evidence>
<comment type="cofactor">
    <cofactor evidence="1">
        <name>FAD</name>
        <dbReference type="ChEBI" id="CHEBI:57692"/>
    </cofactor>
</comment>
<dbReference type="FunCoup" id="A0A1W4XSK2">
    <property type="interactions" value="445"/>
</dbReference>
<evidence type="ECO:0000313" key="19">
    <source>
        <dbReference type="RefSeq" id="XP_018335772.1"/>
    </source>
</evidence>
<dbReference type="InterPro" id="IPR023753">
    <property type="entry name" value="FAD/NAD-binding_dom"/>
</dbReference>
<dbReference type="KEGG" id="apln:108744482"/>
<evidence type="ECO:0000256" key="6">
    <source>
        <dbReference type="ARBA" id="ARBA00022946"/>
    </source>
</evidence>
<evidence type="ECO:0000256" key="4">
    <source>
        <dbReference type="ARBA" id="ARBA00022719"/>
    </source>
</evidence>
<keyword evidence="4" id="KW-0874">Quinone</keyword>
<evidence type="ECO:0000256" key="7">
    <source>
        <dbReference type="ARBA" id="ARBA00023002"/>
    </source>
</evidence>
<evidence type="ECO:0000256" key="13">
    <source>
        <dbReference type="ARBA" id="ARBA00060891"/>
    </source>
</evidence>
<dbReference type="OrthoDB" id="5376590at2759"/>
<dbReference type="SUPFAM" id="SSF51905">
    <property type="entry name" value="FAD/NAD(P)-binding domain"/>
    <property type="match status" value="2"/>
</dbReference>
<keyword evidence="5" id="KW-0274">FAD</keyword>
<dbReference type="AlphaFoldDB" id="A0A1W4XSK2"/>
<evidence type="ECO:0000256" key="1">
    <source>
        <dbReference type="ARBA" id="ARBA00001974"/>
    </source>
</evidence>
<dbReference type="GO" id="GO:0048038">
    <property type="term" value="F:quinone binding"/>
    <property type="evidence" value="ECO:0007669"/>
    <property type="project" value="UniProtKB-KW"/>
</dbReference>
<gene>
    <name evidence="19" type="primary">LOC108744482</name>
</gene>
<feature type="domain" description="FAD/NAD(P)-binding" evidence="17">
    <location>
        <begin position="227"/>
        <end position="335"/>
    </location>
</feature>
<dbReference type="RefSeq" id="XP_018335772.1">
    <property type="nucleotide sequence ID" value="XM_018480270.2"/>
</dbReference>
<keyword evidence="3" id="KW-0285">Flavoprotein</keyword>
<evidence type="ECO:0000259" key="17">
    <source>
        <dbReference type="Pfam" id="PF07992"/>
    </source>
</evidence>
<dbReference type="InterPro" id="IPR015904">
    <property type="entry name" value="Sulphide_quinone_reductase"/>
</dbReference>
<comment type="catalytic activity">
    <reaction evidence="11">
        <text>a quinone + hydrogen sulfide + glutathione + H(+) = S-sulfanylglutathione + a quinol</text>
        <dbReference type="Rhea" id="RHEA:55156"/>
        <dbReference type="ChEBI" id="CHEBI:15378"/>
        <dbReference type="ChEBI" id="CHEBI:24646"/>
        <dbReference type="ChEBI" id="CHEBI:29919"/>
        <dbReference type="ChEBI" id="CHEBI:57925"/>
        <dbReference type="ChEBI" id="CHEBI:58905"/>
        <dbReference type="ChEBI" id="CHEBI:132124"/>
        <dbReference type="EC" id="1.8.5.8"/>
    </reaction>
    <physiologicalReaction direction="left-to-right" evidence="11">
        <dbReference type="Rhea" id="RHEA:55157"/>
    </physiologicalReaction>
</comment>
<dbReference type="Proteomes" id="UP000192223">
    <property type="component" value="Unplaced"/>
</dbReference>
<dbReference type="GO" id="GO:0070221">
    <property type="term" value="P:sulfide oxidation, using sulfide:quinone oxidoreductase"/>
    <property type="evidence" value="ECO:0007669"/>
    <property type="project" value="TreeGrafter"/>
</dbReference>
<dbReference type="GeneID" id="108744482"/>
<keyword evidence="18" id="KW-1185">Reference proteome</keyword>
<evidence type="ECO:0000256" key="14">
    <source>
        <dbReference type="ARBA" id="ARBA00066447"/>
    </source>
</evidence>
<dbReference type="Gene3D" id="3.50.50.60">
    <property type="entry name" value="FAD/NAD(P)-binding domain"/>
    <property type="match status" value="2"/>
</dbReference>
<evidence type="ECO:0000313" key="18">
    <source>
        <dbReference type="Proteomes" id="UP000192223"/>
    </source>
</evidence>
<evidence type="ECO:0000256" key="8">
    <source>
        <dbReference type="ARBA" id="ARBA00023128"/>
    </source>
</evidence>
<comment type="subcellular location">
    <subcellularLocation>
        <location evidence="2">Mitochondrion</location>
    </subcellularLocation>
</comment>
<evidence type="ECO:0000256" key="15">
    <source>
        <dbReference type="ARBA" id="ARBA00070160"/>
    </source>
</evidence>
<dbReference type="STRING" id="224129.A0A1W4XSK2"/>